<evidence type="ECO:0000256" key="1">
    <source>
        <dbReference type="SAM" id="MobiDB-lite"/>
    </source>
</evidence>
<organism evidence="2 3">
    <name type="scientific">Pseudonocardia eucalypti</name>
    <dbReference type="NCBI Taxonomy" id="648755"/>
    <lineage>
        <taxon>Bacteria</taxon>
        <taxon>Bacillati</taxon>
        <taxon>Actinomycetota</taxon>
        <taxon>Actinomycetes</taxon>
        <taxon>Pseudonocardiales</taxon>
        <taxon>Pseudonocardiaceae</taxon>
        <taxon>Pseudonocardia</taxon>
    </lineage>
</organism>
<protein>
    <submittedName>
        <fullName evidence="2">Uncharacterized protein</fullName>
    </submittedName>
</protein>
<feature type="compositionally biased region" description="Polar residues" evidence="1">
    <location>
        <begin position="1"/>
        <end position="36"/>
    </location>
</feature>
<feature type="region of interest" description="Disordered" evidence="1">
    <location>
        <begin position="1"/>
        <end position="49"/>
    </location>
</feature>
<keyword evidence="3" id="KW-1185">Reference proteome</keyword>
<proteinExistence type="predicted"/>
<sequence length="49" mass="4693">MATDNPDNTASMPDTSLTGAANPPSAVSSTSANVHTGSGRAGIHPGITG</sequence>
<dbReference type="EMBL" id="BAABJP010000005">
    <property type="protein sequence ID" value="GAA5150026.1"/>
    <property type="molecule type" value="Genomic_DNA"/>
</dbReference>
<accession>A0ABP9PPY1</accession>
<name>A0ABP9PPY1_9PSEU</name>
<evidence type="ECO:0000313" key="3">
    <source>
        <dbReference type="Proteomes" id="UP001428817"/>
    </source>
</evidence>
<dbReference type="Proteomes" id="UP001428817">
    <property type="component" value="Unassembled WGS sequence"/>
</dbReference>
<gene>
    <name evidence="2" type="ORF">GCM10023321_14820</name>
</gene>
<evidence type="ECO:0000313" key="2">
    <source>
        <dbReference type="EMBL" id="GAA5150026.1"/>
    </source>
</evidence>
<comment type="caution">
    <text evidence="2">The sequence shown here is derived from an EMBL/GenBank/DDBJ whole genome shotgun (WGS) entry which is preliminary data.</text>
</comment>
<reference evidence="3" key="1">
    <citation type="journal article" date="2019" name="Int. J. Syst. Evol. Microbiol.">
        <title>The Global Catalogue of Microorganisms (GCM) 10K type strain sequencing project: providing services to taxonomists for standard genome sequencing and annotation.</title>
        <authorList>
            <consortium name="The Broad Institute Genomics Platform"/>
            <consortium name="The Broad Institute Genome Sequencing Center for Infectious Disease"/>
            <person name="Wu L."/>
            <person name="Ma J."/>
        </authorList>
    </citation>
    <scope>NUCLEOTIDE SEQUENCE [LARGE SCALE GENOMIC DNA]</scope>
    <source>
        <strain evidence="3">JCM 18303</strain>
    </source>
</reference>